<dbReference type="InterPro" id="IPR000073">
    <property type="entry name" value="AB_hydrolase_1"/>
</dbReference>
<organism evidence="3 4">
    <name type="scientific">Durusdinium trenchii</name>
    <dbReference type="NCBI Taxonomy" id="1381693"/>
    <lineage>
        <taxon>Eukaryota</taxon>
        <taxon>Sar</taxon>
        <taxon>Alveolata</taxon>
        <taxon>Dinophyceae</taxon>
        <taxon>Suessiales</taxon>
        <taxon>Symbiodiniaceae</taxon>
        <taxon>Durusdinium</taxon>
    </lineage>
</organism>
<feature type="domain" description="AB hydrolase-1" evidence="2">
    <location>
        <begin position="76"/>
        <end position="354"/>
    </location>
</feature>
<dbReference type="SUPFAM" id="SSF53474">
    <property type="entry name" value="alpha/beta-Hydrolases"/>
    <property type="match status" value="1"/>
</dbReference>
<dbReference type="EMBL" id="CAXAMN010004980">
    <property type="protein sequence ID" value="CAK9011759.1"/>
    <property type="molecule type" value="Genomic_DNA"/>
</dbReference>
<proteinExistence type="inferred from homology"/>
<evidence type="ECO:0000313" key="4">
    <source>
        <dbReference type="Proteomes" id="UP001642484"/>
    </source>
</evidence>
<sequence>MIPEACKTLSISSGTHLGSFLERLRAWTLSSEERLRRAESKVLEGTKCKVHVTDVPVKDGSIHTLSISPSSSGRAPVVLVHGYFMGSASWAHSFDALASSGRNVYAIDWPSWGLSSRSSFPAGQGIDACEQFFVDGIESWRKSVGLERVVLLGHSFGGYFAACYTMKYPQHVEKLILASPVGMMGKQPDAGFSEDRLKSLPWWQRFLFYRIKSMWEGGWTPMDFVRVLGPLGLWLTDWYMDRRFRHARELGTMQLDSSAFAQYLHALARRSPGSERCLGALLDFGAWAKHPVAPRLVEQLQREVGEVPVTLLYGDTDWMDARAGAWLVRELGKSYPTEMLVIENAGHQMFLDNPLAFDAACRRALELRGSSLQLFAEHSMLRMFLGISLCCLLVKPLTASSIVKDQSNRLMRAVEADGNVHLPLCSGTSVDACDPSMPDPQCTARFVCDEKSCNICRRIEDQCVKDQECKQ</sequence>
<protein>
    <recommendedName>
        <fullName evidence="2">AB hydrolase-1 domain-containing protein</fullName>
    </recommendedName>
</protein>
<comment type="caution">
    <text evidence="3">The sequence shown here is derived from an EMBL/GenBank/DDBJ whole genome shotgun (WGS) entry which is preliminary data.</text>
</comment>
<evidence type="ECO:0000256" key="1">
    <source>
        <dbReference type="ARBA" id="ARBA00038097"/>
    </source>
</evidence>
<dbReference type="PANTHER" id="PTHR42886">
    <property type="entry name" value="RE40534P-RELATED"/>
    <property type="match status" value="1"/>
</dbReference>
<dbReference type="Pfam" id="PF00561">
    <property type="entry name" value="Abhydrolase_1"/>
    <property type="match status" value="1"/>
</dbReference>
<reference evidence="3 4" key="1">
    <citation type="submission" date="2024-02" db="EMBL/GenBank/DDBJ databases">
        <authorList>
            <person name="Chen Y."/>
            <person name="Shah S."/>
            <person name="Dougan E. K."/>
            <person name="Thang M."/>
            <person name="Chan C."/>
        </authorList>
    </citation>
    <scope>NUCLEOTIDE SEQUENCE [LARGE SCALE GENOMIC DNA]</scope>
</reference>
<evidence type="ECO:0000259" key="2">
    <source>
        <dbReference type="Pfam" id="PF00561"/>
    </source>
</evidence>
<gene>
    <name evidence="3" type="ORF">CCMP2556_LOCUS10586</name>
</gene>
<name>A0ABP0JBI7_9DINO</name>
<dbReference type="Gene3D" id="3.40.50.1820">
    <property type="entry name" value="alpha/beta hydrolase"/>
    <property type="match status" value="1"/>
</dbReference>
<comment type="similarity">
    <text evidence="1">Belongs to the peptidase S33 family. ABHD4/ABHD5 subfamily.</text>
</comment>
<accession>A0ABP0JBI7</accession>
<keyword evidence="4" id="KW-1185">Reference proteome</keyword>
<dbReference type="InterPro" id="IPR029058">
    <property type="entry name" value="AB_hydrolase_fold"/>
</dbReference>
<dbReference type="PRINTS" id="PR00111">
    <property type="entry name" value="ABHYDROLASE"/>
</dbReference>
<dbReference type="PANTHER" id="PTHR42886:SF29">
    <property type="entry name" value="PUMMELIG, ISOFORM A"/>
    <property type="match status" value="1"/>
</dbReference>
<evidence type="ECO:0000313" key="3">
    <source>
        <dbReference type="EMBL" id="CAK9011759.1"/>
    </source>
</evidence>
<dbReference type="Proteomes" id="UP001642484">
    <property type="component" value="Unassembled WGS sequence"/>
</dbReference>